<evidence type="ECO:0000313" key="4">
    <source>
        <dbReference type="Proteomes" id="UP000177811"/>
    </source>
</evidence>
<dbReference type="GO" id="GO:0016020">
    <property type="term" value="C:membrane"/>
    <property type="evidence" value="ECO:0007669"/>
    <property type="project" value="UniProtKB-UniRule"/>
</dbReference>
<organism evidence="3 4">
    <name type="scientific">Candidatus Sungbacteria bacterium RIFCSPHIGHO2_02_FULL_51_29</name>
    <dbReference type="NCBI Taxonomy" id="1802273"/>
    <lineage>
        <taxon>Bacteria</taxon>
        <taxon>Candidatus Sungiibacteriota</taxon>
    </lineage>
</organism>
<dbReference type="Proteomes" id="UP000177811">
    <property type="component" value="Unassembled WGS sequence"/>
</dbReference>
<feature type="domain" description="OmpA-like" evidence="2">
    <location>
        <begin position="418"/>
        <end position="566"/>
    </location>
</feature>
<dbReference type="InterPro" id="IPR036737">
    <property type="entry name" value="OmpA-like_sf"/>
</dbReference>
<dbReference type="InterPro" id="IPR006665">
    <property type="entry name" value="OmpA-like"/>
</dbReference>
<gene>
    <name evidence="3" type="ORF">A3C16_01510</name>
</gene>
<dbReference type="EMBL" id="MHQL01000017">
    <property type="protein sequence ID" value="OHA03332.1"/>
    <property type="molecule type" value="Genomic_DNA"/>
</dbReference>
<protein>
    <submittedName>
        <fullName evidence="3">Nitrate ABC transporter substrate-binding protein</fullName>
    </submittedName>
</protein>
<dbReference type="SUPFAM" id="SSF53850">
    <property type="entry name" value="Periplasmic binding protein-like II"/>
    <property type="match status" value="1"/>
</dbReference>
<dbReference type="SUPFAM" id="SSF103088">
    <property type="entry name" value="OmpA-like"/>
    <property type="match status" value="1"/>
</dbReference>
<evidence type="ECO:0000313" key="3">
    <source>
        <dbReference type="EMBL" id="OHA03332.1"/>
    </source>
</evidence>
<proteinExistence type="predicted"/>
<dbReference type="Gene3D" id="3.30.1330.60">
    <property type="entry name" value="OmpA-like domain"/>
    <property type="match status" value="1"/>
</dbReference>
<keyword evidence="1" id="KW-0472">Membrane</keyword>
<comment type="caution">
    <text evidence="3">The sequence shown here is derived from an EMBL/GenBank/DDBJ whole genome shotgun (WGS) entry which is preliminary data.</text>
</comment>
<dbReference type="AlphaFoldDB" id="A0A1G2KXT0"/>
<name>A0A1G2KXT0_9BACT</name>
<accession>A0A1G2KXT0</accession>
<evidence type="ECO:0000256" key="1">
    <source>
        <dbReference type="PROSITE-ProRule" id="PRU00473"/>
    </source>
</evidence>
<dbReference type="PROSITE" id="PS51123">
    <property type="entry name" value="OMPA_2"/>
    <property type="match status" value="1"/>
</dbReference>
<reference evidence="3 4" key="1">
    <citation type="journal article" date="2016" name="Nat. Commun.">
        <title>Thousands of microbial genomes shed light on interconnected biogeochemical processes in an aquifer system.</title>
        <authorList>
            <person name="Anantharaman K."/>
            <person name="Brown C.T."/>
            <person name="Hug L.A."/>
            <person name="Sharon I."/>
            <person name="Castelle C.J."/>
            <person name="Probst A.J."/>
            <person name="Thomas B.C."/>
            <person name="Singh A."/>
            <person name="Wilkins M.J."/>
            <person name="Karaoz U."/>
            <person name="Brodie E.L."/>
            <person name="Williams K.H."/>
            <person name="Hubbard S.S."/>
            <person name="Banfield J.F."/>
        </authorList>
    </citation>
    <scope>NUCLEOTIDE SEQUENCE [LARGE SCALE GENOMIC DNA]</scope>
</reference>
<sequence length="575" mass="63156">MMRRIALLSLLLTLTFVGNGYAVQYMPAPPLSQVVTTSVGDVTKGPVTQVPTITWGGDEATYYANGNARETQRGSIFDKEGVRLKLVREDNFVKQVEDYVSGRSPYLRGTLGMITLALDVLNRDPRTSPVFVYQMTESLGDMLVVRDNIKTPKDLCGKTIALQAYGPHVDFMMKIVTDACGSVGKVTIKWTKDLTGTANTPAAALQQDKTVDAVFVIGPDAMKLTNKGTVGTGREESVKGARILLSTKTFDTAIADLYVVRADYFRSNHVDVERFTHGLLVGEEALSQLVKGKATRQKDYNQMVAAMADVLLDDPKGTADGLAGAEGMYEDARFVGYPGNVKFFGDQNYPRNFEKRVNEAQAALISMGLLSKKHSVEHAKWDYKRLAAGLRNTQGVQVPRFDSGEVAKVIDRKQKQGTLSEGELFSFDVFFQPNQNVFSKDQYGADFAKVTEFSSTYGGAVITIEGHSDPLGYLKARKDGQTEEVLRRTMQAAKNLSLSRANAVRDGIIAYAKSKGITLDQSQFVVVGHGIDKPKNGKCGADPCAPKTEKEWRDNMRVEFRVIQIEAESSAFKPL</sequence>
<dbReference type="Gene3D" id="3.40.190.10">
    <property type="entry name" value="Periplasmic binding protein-like II"/>
    <property type="match status" value="2"/>
</dbReference>
<evidence type="ECO:0000259" key="2">
    <source>
        <dbReference type="PROSITE" id="PS51123"/>
    </source>
</evidence>